<dbReference type="SUPFAM" id="SSF48452">
    <property type="entry name" value="TPR-like"/>
    <property type="match status" value="1"/>
</dbReference>
<dbReference type="EMBL" id="JAFLCK010000043">
    <property type="protein sequence ID" value="MBN8662557.1"/>
    <property type="molecule type" value="Genomic_DNA"/>
</dbReference>
<dbReference type="SMART" id="SM00028">
    <property type="entry name" value="TPR"/>
    <property type="match status" value="4"/>
</dbReference>
<gene>
    <name evidence="5" type="ORF">J0M35_19470</name>
</gene>
<comment type="caution">
    <text evidence="5">The sequence shown here is derived from an EMBL/GenBank/DDBJ whole genome shotgun (WGS) entry which is preliminary data.</text>
</comment>
<dbReference type="InterPro" id="IPR019734">
    <property type="entry name" value="TPR_rpt"/>
</dbReference>
<keyword evidence="1" id="KW-0802">TPR repeat</keyword>
<dbReference type="Proteomes" id="UP000664277">
    <property type="component" value="Unassembled WGS sequence"/>
</dbReference>
<reference evidence="5" key="1">
    <citation type="submission" date="2021-02" db="EMBL/GenBank/DDBJ databases">
        <title>Genome-Resolved Metagenomics of a Microbial Community Performing Photosynthetic Biological Nutrient Removal.</title>
        <authorList>
            <person name="Mcdaniel E.A."/>
        </authorList>
    </citation>
    <scope>NUCLEOTIDE SEQUENCE</scope>
    <source>
        <strain evidence="5">UWPOB_OBS1</strain>
    </source>
</reference>
<keyword evidence="2" id="KW-0175">Coiled coil</keyword>
<dbReference type="Gene3D" id="1.25.40.10">
    <property type="entry name" value="Tetratricopeptide repeat domain"/>
    <property type="match status" value="2"/>
</dbReference>
<protein>
    <submittedName>
        <fullName evidence="5">Tetratricopeptide repeat protein</fullName>
    </submittedName>
</protein>
<dbReference type="PANTHER" id="PTHR12558">
    <property type="entry name" value="CELL DIVISION CYCLE 16,23,27"/>
    <property type="match status" value="1"/>
</dbReference>
<feature type="compositionally biased region" description="Basic and acidic residues" evidence="3">
    <location>
        <begin position="103"/>
        <end position="112"/>
    </location>
</feature>
<dbReference type="SUPFAM" id="SSF50156">
    <property type="entry name" value="PDZ domain-like"/>
    <property type="match status" value="1"/>
</dbReference>
<dbReference type="Pfam" id="PF00595">
    <property type="entry name" value="PDZ"/>
    <property type="match status" value="1"/>
</dbReference>
<evidence type="ECO:0000256" key="1">
    <source>
        <dbReference type="PROSITE-ProRule" id="PRU00339"/>
    </source>
</evidence>
<evidence type="ECO:0000256" key="3">
    <source>
        <dbReference type="SAM" id="MobiDB-lite"/>
    </source>
</evidence>
<dbReference type="Pfam" id="PF14559">
    <property type="entry name" value="TPR_19"/>
    <property type="match status" value="1"/>
</dbReference>
<accession>A0A8J7PCZ7</accession>
<dbReference type="InterPro" id="IPR011990">
    <property type="entry name" value="TPR-like_helical_dom_sf"/>
</dbReference>
<dbReference type="Gene3D" id="2.30.42.10">
    <property type="match status" value="1"/>
</dbReference>
<sequence length="451" mass="50002">MKRPDSKIKFVGTGEIGTSRKLSMLTLAGLWAFSLFLPAAAQMSSDDLARLKGMEEKLFFKNYEEGEVESRITRLEKKVFGDQGEGSLAERFAKLKELIKPEVKEAPKKPNIDTKTAPNKTAPNNSQKSTYQGSNDDQMDRKRRAMLAKEEEVSQLQAEAVELWKARKGQEAIEKFQQVLRLAPDYAEAHFSMGVIYEAARRYGEALDSYKRAMALNPSKREYQEAVSSLGKKAEKEQAEQGEKAELKELAMQASAAYKRGEYNSALGFYKELDSKAPRQAMVKYNIATIYLALKNPVDALDYFKQAYKIKPDEERYKEAVEKLSANLKQAQQERAEAEATYIAKEGGDADGSKTNKAIKGGNLAGRGSTQASAAYGILTKKGDGGVEITAIAPQSRADRAGLKKGDIIKAVDGTITENNNAFNDMLKRKQLNEGVQMIIQRGAKIGQFVM</sequence>
<feature type="compositionally biased region" description="Polar residues" evidence="3">
    <location>
        <begin position="113"/>
        <end position="136"/>
    </location>
</feature>
<dbReference type="InterPro" id="IPR036034">
    <property type="entry name" value="PDZ_sf"/>
</dbReference>
<feature type="repeat" description="TPR" evidence="1">
    <location>
        <begin position="281"/>
        <end position="314"/>
    </location>
</feature>
<feature type="repeat" description="TPR" evidence="1">
    <location>
        <begin position="187"/>
        <end position="220"/>
    </location>
</feature>
<evidence type="ECO:0000313" key="5">
    <source>
        <dbReference type="EMBL" id="MBN8662557.1"/>
    </source>
</evidence>
<evidence type="ECO:0000313" key="6">
    <source>
        <dbReference type="Proteomes" id="UP000664277"/>
    </source>
</evidence>
<organism evidence="5 6">
    <name type="scientific">Candidatus Obscuribacter phosphatis</name>
    <dbReference type="NCBI Taxonomy" id="1906157"/>
    <lineage>
        <taxon>Bacteria</taxon>
        <taxon>Bacillati</taxon>
        <taxon>Candidatus Melainabacteria</taxon>
        <taxon>Candidatus Obscuribacterales</taxon>
        <taxon>Candidatus Obscuribacteraceae</taxon>
        <taxon>Candidatus Obscuribacter</taxon>
    </lineage>
</organism>
<dbReference type="Pfam" id="PF13432">
    <property type="entry name" value="TPR_16"/>
    <property type="match status" value="1"/>
</dbReference>
<feature type="coiled-coil region" evidence="2">
    <location>
        <begin position="220"/>
        <end position="253"/>
    </location>
</feature>
<feature type="domain" description="PDZ" evidence="4">
    <location>
        <begin position="363"/>
        <end position="451"/>
    </location>
</feature>
<dbReference type="PROSITE" id="PS50293">
    <property type="entry name" value="TPR_REGION"/>
    <property type="match status" value="1"/>
</dbReference>
<name>A0A8J7PCZ7_9BACT</name>
<dbReference type="PANTHER" id="PTHR12558:SF13">
    <property type="entry name" value="CELL DIVISION CYCLE PROTEIN 27 HOMOLOG"/>
    <property type="match status" value="1"/>
</dbReference>
<evidence type="ECO:0000256" key="2">
    <source>
        <dbReference type="SAM" id="Coils"/>
    </source>
</evidence>
<dbReference type="PROSITE" id="PS50106">
    <property type="entry name" value="PDZ"/>
    <property type="match status" value="1"/>
</dbReference>
<dbReference type="InterPro" id="IPR001478">
    <property type="entry name" value="PDZ"/>
</dbReference>
<dbReference type="PROSITE" id="PS50005">
    <property type="entry name" value="TPR"/>
    <property type="match status" value="2"/>
</dbReference>
<feature type="region of interest" description="Disordered" evidence="3">
    <location>
        <begin position="103"/>
        <end position="139"/>
    </location>
</feature>
<dbReference type="SMART" id="SM00228">
    <property type="entry name" value="PDZ"/>
    <property type="match status" value="1"/>
</dbReference>
<evidence type="ECO:0000259" key="4">
    <source>
        <dbReference type="PROSITE" id="PS50106"/>
    </source>
</evidence>
<feature type="coiled-coil region" evidence="2">
    <location>
        <begin position="314"/>
        <end position="341"/>
    </location>
</feature>
<proteinExistence type="predicted"/>
<dbReference type="AlphaFoldDB" id="A0A8J7PCZ7"/>